<dbReference type="Gene3D" id="3.50.50.60">
    <property type="entry name" value="FAD/NAD(P)-binding domain"/>
    <property type="match status" value="1"/>
</dbReference>
<sequence length="452" mass="50642">GAGTAGIIAAQTLANQSITDFIILEYNNYIGGRVQHTTFGSPDNQFVIELGANWVQGLVSPPGPENPIWTLAQLYGLNSTYSDYDSILTYDQTGYTDYSDLIDQLDGDVWDAASADAGTILTQGLIDHSVRAAFSMAGWFPDRDPHKQAVEWWEWDWETAFTPEESSELYGFAGYNLTFNQFSDENNFVWDQQGFNTLIEGEASTFLQPNDTHLRLNTTVTIVDSSPPSMIQVTTEDGSCFAAKHVICTFSLGVLQHALAEDAPVTFTPEFPAWKKAAIYNFDMGTYTKLFLQFPESFWGDTQFYLYADPTKRGYYPVWQALDAPGFLEGSNTIFATVVEHESERVERQSDAETLAELIAVLQAMFPNVTIPEPTAFLYPRWGQTEWSFGSYSNWPTGVSLLEHQNLRAGLRSGPDGKGQGRLWFAGEHTSAEYFGFMHGEQTALWTDWDRK</sequence>
<evidence type="ECO:0000313" key="2">
    <source>
        <dbReference type="EMBL" id="EMC97833.1"/>
    </source>
</evidence>
<dbReference type="STRING" id="717646.M2N1M4"/>
<feature type="domain" description="Amine oxidase" evidence="1">
    <location>
        <begin position="5"/>
        <end position="440"/>
    </location>
</feature>
<dbReference type="OrthoDB" id="7777654at2759"/>
<dbReference type="SUPFAM" id="SSF51905">
    <property type="entry name" value="FAD/NAD(P)-binding domain"/>
    <property type="match status" value="1"/>
</dbReference>
<dbReference type="EMBL" id="KB445553">
    <property type="protein sequence ID" value="EMC97833.1"/>
    <property type="molecule type" value="Genomic_DNA"/>
</dbReference>
<dbReference type="RefSeq" id="XP_007674756.1">
    <property type="nucleotide sequence ID" value="XM_007676566.1"/>
</dbReference>
<accession>M2N1M4</accession>
<dbReference type="PANTHER" id="PTHR10742:SF313">
    <property type="entry name" value="AMINE OXIDASE"/>
    <property type="match status" value="1"/>
</dbReference>
<dbReference type="GeneID" id="19115681"/>
<dbReference type="KEGG" id="bcom:BAUCODRAFT_573844"/>
<dbReference type="GO" id="GO:0006598">
    <property type="term" value="P:polyamine catabolic process"/>
    <property type="evidence" value="ECO:0007669"/>
    <property type="project" value="TreeGrafter"/>
</dbReference>
<dbReference type="InterPro" id="IPR036188">
    <property type="entry name" value="FAD/NAD-bd_sf"/>
</dbReference>
<keyword evidence="3" id="KW-1185">Reference proteome</keyword>
<dbReference type="OMA" id="EAQAVDW"/>
<dbReference type="InterPro" id="IPR050281">
    <property type="entry name" value="Flavin_monoamine_oxidase"/>
</dbReference>
<dbReference type="eggNOG" id="KOG0029">
    <property type="taxonomic scope" value="Eukaryota"/>
</dbReference>
<dbReference type="SUPFAM" id="SSF54373">
    <property type="entry name" value="FAD-linked reductases, C-terminal domain"/>
    <property type="match status" value="1"/>
</dbReference>
<gene>
    <name evidence="2" type="ORF">BAUCODRAFT_573844</name>
</gene>
<evidence type="ECO:0000313" key="3">
    <source>
        <dbReference type="Proteomes" id="UP000011761"/>
    </source>
</evidence>
<dbReference type="HOGENOM" id="CLU_004498_6_0_1"/>
<dbReference type="Proteomes" id="UP000011761">
    <property type="component" value="Unassembled WGS sequence"/>
</dbReference>
<reference evidence="2 3" key="1">
    <citation type="journal article" date="2012" name="PLoS Pathog.">
        <title>Diverse lifestyles and strategies of plant pathogenesis encoded in the genomes of eighteen Dothideomycetes fungi.</title>
        <authorList>
            <person name="Ohm R.A."/>
            <person name="Feau N."/>
            <person name="Henrissat B."/>
            <person name="Schoch C.L."/>
            <person name="Horwitz B.A."/>
            <person name="Barry K.W."/>
            <person name="Condon B.J."/>
            <person name="Copeland A.C."/>
            <person name="Dhillon B."/>
            <person name="Glaser F."/>
            <person name="Hesse C.N."/>
            <person name="Kosti I."/>
            <person name="LaButti K."/>
            <person name="Lindquist E.A."/>
            <person name="Lucas S."/>
            <person name="Salamov A.A."/>
            <person name="Bradshaw R.E."/>
            <person name="Ciuffetti L."/>
            <person name="Hamelin R.C."/>
            <person name="Kema G.H.J."/>
            <person name="Lawrence C."/>
            <person name="Scott J.A."/>
            <person name="Spatafora J.W."/>
            <person name="Turgeon B.G."/>
            <person name="de Wit P.J.G.M."/>
            <person name="Zhong S."/>
            <person name="Goodwin S.B."/>
            <person name="Grigoriev I.V."/>
        </authorList>
    </citation>
    <scope>NUCLEOTIDE SEQUENCE [LARGE SCALE GENOMIC DNA]</scope>
    <source>
        <strain evidence="2 3">UAMH 10762</strain>
    </source>
</reference>
<name>M2N1M4_BAUPA</name>
<dbReference type="GO" id="GO:0016491">
    <property type="term" value="F:oxidoreductase activity"/>
    <property type="evidence" value="ECO:0007669"/>
    <property type="project" value="InterPro"/>
</dbReference>
<dbReference type="Pfam" id="PF01593">
    <property type="entry name" value="Amino_oxidase"/>
    <property type="match status" value="1"/>
</dbReference>
<protein>
    <recommendedName>
        <fullName evidence="1">Amine oxidase domain-containing protein</fullName>
    </recommendedName>
</protein>
<proteinExistence type="predicted"/>
<dbReference type="PANTHER" id="PTHR10742">
    <property type="entry name" value="FLAVIN MONOAMINE OXIDASE"/>
    <property type="match status" value="1"/>
</dbReference>
<feature type="non-terminal residue" evidence="2">
    <location>
        <position position="1"/>
    </location>
</feature>
<evidence type="ECO:0000259" key="1">
    <source>
        <dbReference type="Pfam" id="PF01593"/>
    </source>
</evidence>
<organism evidence="2 3">
    <name type="scientific">Baudoinia panamericana (strain UAMH 10762)</name>
    <name type="common">Angels' share fungus</name>
    <name type="synonym">Baudoinia compniacensis (strain UAMH 10762)</name>
    <dbReference type="NCBI Taxonomy" id="717646"/>
    <lineage>
        <taxon>Eukaryota</taxon>
        <taxon>Fungi</taxon>
        <taxon>Dikarya</taxon>
        <taxon>Ascomycota</taxon>
        <taxon>Pezizomycotina</taxon>
        <taxon>Dothideomycetes</taxon>
        <taxon>Dothideomycetidae</taxon>
        <taxon>Mycosphaerellales</taxon>
        <taxon>Teratosphaeriaceae</taxon>
        <taxon>Baudoinia</taxon>
    </lineage>
</organism>
<dbReference type="AlphaFoldDB" id="M2N1M4"/>
<dbReference type="InterPro" id="IPR002937">
    <property type="entry name" value="Amino_oxidase"/>
</dbReference>
<dbReference type="Gene3D" id="3.90.660.10">
    <property type="match status" value="1"/>
</dbReference>